<protein>
    <submittedName>
        <fullName evidence="1">Uncharacterized protein</fullName>
    </submittedName>
</protein>
<dbReference type="AlphaFoldDB" id="A0A9D2HF18"/>
<dbReference type="Proteomes" id="UP000823900">
    <property type="component" value="Unassembled WGS sequence"/>
</dbReference>
<dbReference type="PROSITE" id="PS51257">
    <property type="entry name" value="PROKAR_LIPOPROTEIN"/>
    <property type="match status" value="1"/>
</dbReference>
<evidence type="ECO:0000313" key="2">
    <source>
        <dbReference type="Proteomes" id="UP000823900"/>
    </source>
</evidence>
<proteinExistence type="predicted"/>
<comment type="caution">
    <text evidence="1">The sequence shown here is derived from an EMBL/GenBank/DDBJ whole genome shotgun (WGS) entry which is preliminary data.</text>
</comment>
<reference evidence="1" key="1">
    <citation type="journal article" date="2021" name="PeerJ">
        <title>Extensive microbial diversity within the chicken gut microbiome revealed by metagenomics and culture.</title>
        <authorList>
            <person name="Gilroy R."/>
            <person name="Ravi A."/>
            <person name="Getino M."/>
            <person name="Pursley I."/>
            <person name="Horton D.L."/>
            <person name="Alikhan N.F."/>
            <person name="Baker D."/>
            <person name="Gharbi K."/>
            <person name="Hall N."/>
            <person name="Watson M."/>
            <person name="Adriaenssens E.M."/>
            <person name="Foster-Nyarko E."/>
            <person name="Jarju S."/>
            <person name="Secka A."/>
            <person name="Antonio M."/>
            <person name="Oren A."/>
            <person name="Chaudhuri R.R."/>
            <person name="La Ragione R."/>
            <person name="Hildebrand F."/>
            <person name="Pallen M.J."/>
        </authorList>
    </citation>
    <scope>NUCLEOTIDE SEQUENCE</scope>
    <source>
        <strain evidence="1">CHK178-16964</strain>
    </source>
</reference>
<reference evidence="1" key="2">
    <citation type="submission" date="2021-04" db="EMBL/GenBank/DDBJ databases">
        <authorList>
            <person name="Gilroy R."/>
        </authorList>
    </citation>
    <scope>NUCLEOTIDE SEQUENCE</scope>
    <source>
        <strain evidence="1">CHK178-16964</strain>
    </source>
</reference>
<organism evidence="1 2">
    <name type="scientific">Candidatus Lachnoclostridium stercoravium</name>
    <dbReference type="NCBI Taxonomy" id="2838633"/>
    <lineage>
        <taxon>Bacteria</taxon>
        <taxon>Bacillati</taxon>
        <taxon>Bacillota</taxon>
        <taxon>Clostridia</taxon>
        <taxon>Lachnospirales</taxon>
        <taxon>Lachnospiraceae</taxon>
    </lineage>
</organism>
<evidence type="ECO:0000313" key="1">
    <source>
        <dbReference type="EMBL" id="HJA70266.1"/>
    </source>
</evidence>
<name>A0A9D2HF18_9FIRM</name>
<accession>A0A9D2HF18</accession>
<dbReference type="EMBL" id="DWZA01000016">
    <property type="protein sequence ID" value="HJA70266.1"/>
    <property type="molecule type" value="Genomic_DNA"/>
</dbReference>
<gene>
    <name evidence="1" type="ORF">IAA07_01640</name>
</gene>
<sequence>MRFVKRILCLFMIVPCILFTGCNSILYNGNLKVEPYEPATLPVDISHKVEQKVEEVQEQDSDEKYAVEGTDAFYFLPQHENKPDVIVDFKVLDYRSQEGFIYCYKTPYYGSGANGDLGLTASKSGTAPEGRTATQTADTDLLVTVLMSYRPDTRAYNVFFTGLEQWEKGDTVSQDVEGIGELSGSVDENLLMAHKLEKEDQYFLYFGNHAYLFNPQGEEIWSYDYNGIVTQEIQNLVAQHRRDGYTAEVTVSDVVMDGSHYIYIPVSLQLEKEDDGGLDIDSLMENDKELENTSFQVILTCYNMEIGEGNSEGIRFTSENENWEAQRKEWLKDDGEVIGDREDLEAYLNENSMYAIKRRSTDDGGDKFPVFATVGHPINMELACIKEIYDINGRSLVSWLIENASYIRTHLSSSIPPGYYVWEDDFWNLFLGSLWKDNYFWGAMDEAEREQWVSLVKALLILKSQENDVQIPLLAPGKWNGKENPSPLPEDDNKIEGMFASKTTVYEDGSRATRLADIRIPGRFKEKGYWLIPEKKDVPMARFRTTEYTPELKRTLYYEEEETYEDEDGNEQTRTVTRTYTETTPAVPLQYEVYFPEGTTVFWVESRETDAQVSPSGDFGALYLSEVSESDTDDEDFISQALYDDGLSPIPLSDSQVKGKAIDGGIYYYGNSEIAAVITSTGITFYKRSGRTYDIAGKRYISLPELARSGDLVIAVTGEDGYTGQLDSPELEGVDEEQDEIIQEKLKSGSDTEIFAASDLTMLNENEFLISSMYNGIILYNFRNGMSIQLESGSYFGSFSLDGDSFMVVGYQTEEYSYQPSDVAWAKCYEMALGTESRQMESEALYDYVDGLANDYLSRTHRVQSEDGVYTPVQPSQEEKEADEQALRLFFGSDEVSRSELRKIMDQQGFDIDFEAFWEYTKEQRTKLQDQRSGLAELYGLAGLDGQEIPPEDGQLLEIEGRMIRSPYTSNLENLLVELALTDQAVARMSAADQERYRGYQESQRLLKVTGEQMDIWNSPDINGQSSQVSEEAAREAQQAMEDSAYYQAVLKDLESRFEEDGYSQEDEDWEEYLQRLLKQVSPDYSTNTLEEGLEEFCRTAGISQELTDVEELKRQLSSIRQVWELESLIISMKATSASYQNSGYQKEYETFLNTHFSTEAERLKAFQSAGFYRIITDLQIQNREFLEENEMTWEELLEDIIGKCGSGIVLGIENGSQGS</sequence>